<dbReference type="GO" id="GO:0006564">
    <property type="term" value="P:L-serine biosynthetic process"/>
    <property type="evidence" value="ECO:0007669"/>
    <property type="project" value="UniProtKB-UniRule"/>
</dbReference>
<dbReference type="OrthoDB" id="9809412at2"/>
<dbReference type="EMBL" id="NPDY01000001">
    <property type="protein sequence ID" value="PJZ71267.1"/>
    <property type="molecule type" value="Genomic_DNA"/>
</dbReference>
<dbReference type="RefSeq" id="WP_100712209.1">
    <property type="nucleotide sequence ID" value="NZ_NPDY01000001.1"/>
</dbReference>
<keyword evidence="4 12" id="KW-0032">Aminotransferase</keyword>
<dbReference type="InterPro" id="IPR015422">
    <property type="entry name" value="PyrdxlP-dep_Trfase_small"/>
</dbReference>
<dbReference type="GO" id="GO:0004648">
    <property type="term" value="F:O-phospho-L-serine:2-oxoglutarate aminotransferase activity"/>
    <property type="evidence" value="ECO:0007669"/>
    <property type="project" value="UniProtKB-UniRule"/>
</dbReference>
<evidence type="ECO:0000313" key="16">
    <source>
        <dbReference type="Proteomes" id="UP000231962"/>
    </source>
</evidence>
<accession>A0A2M9ZRU1</accession>
<gene>
    <name evidence="12" type="primary">serC</name>
    <name evidence="14" type="ORF">CH360_01820</name>
    <name evidence="15" type="ORF">CH373_01820</name>
</gene>
<dbReference type="HAMAP" id="MF_00160">
    <property type="entry name" value="SerC_aminotrans_5"/>
    <property type="match status" value="1"/>
</dbReference>
<dbReference type="UniPathway" id="UPA00244">
    <property type="reaction ID" value="UER00311"/>
</dbReference>
<evidence type="ECO:0000256" key="2">
    <source>
        <dbReference type="ARBA" id="ARBA00005099"/>
    </source>
</evidence>
<feature type="binding site" evidence="12">
    <location>
        <begin position="80"/>
        <end position="81"/>
    </location>
    <ligand>
        <name>pyridoxal 5'-phosphate</name>
        <dbReference type="ChEBI" id="CHEBI:597326"/>
    </ligand>
</feature>
<evidence type="ECO:0000256" key="1">
    <source>
        <dbReference type="ARBA" id="ARBA00004915"/>
    </source>
</evidence>
<dbReference type="Pfam" id="PF00266">
    <property type="entry name" value="Aminotran_5"/>
    <property type="match status" value="1"/>
</dbReference>
<dbReference type="GO" id="GO:0005737">
    <property type="term" value="C:cytoplasm"/>
    <property type="evidence" value="ECO:0007669"/>
    <property type="project" value="UniProtKB-SubCell"/>
</dbReference>
<evidence type="ECO:0000313" key="17">
    <source>
        <dbReference type="Proteomes" id="UP000231990"/>
    </source>
</evidence>
<evidence type="ECO:0000313" key="15">
    <source>
        <dbReference type="EMBL" id="PJZ74800.1"/>
    </source>
</evidence>
<sequence>MREFKERIYNFCAGPAMLPTEVMKKASDEFLNYQGSGMSIMEVSHRGAIFEQVLDDSLNLLRELLSIPEDYEILFLSGGATLHFSAIPLNILKEGETADYAVTGLFAKKSFEEAQRFNPVKKIYDGSSHIFTEIPKLKDSDIHDDAVYLHITSNNTIYGCRYVEFPAVTKAPLIADMTSEILSRKIDVRRFAMIYAGAQKNIGPSGLSTVIIRKDLLGRSGRTIPMMLDYAVTAKNKSMYNTPPTYSIYIAKLIFEWIKSKGGVSTFEKLNEEKAKILYDFLDSSSLYVAPVKKADRSLMNVVFTLKDRSLEPKLLSQAEDAGLHGLEGHRTVGGFRASIYNSMPKEGIVALVEFLKEFEKKV</sequence>
<dbReference type="FunFam" id="3.90.1150.10:FF:000006">
    <property type="entry name" value="Phosphoserine aminotransferase"/>
    <property type="match status" value="1"/>
</dbReference>
<keyword evidence="5 12" id="KW-0028">Amino-acid biosynthesis</keyword>
<protein>
    <recommendedName>
        <fullName evidence="12">Phosphoserine aminotransferase</fullName>
        <ecNumber evidence="12">2.6.1.52</ecNumber>
    </recommendedName>
    <alternativeName>
        <fullName evidence="12">Phosphohydroxythreonine aminotransferase</fullName>
        <shortName evidence="12">PSAT</shortName>
    </alternativeName>
</protein>
<keyword evidence="12" id="KW-0963">Cytoplasm</keyword>
<dbReference type="SUPFAM" id="SSF53383">
    <property type="entry name" value="PLP-dependent transferases"/>
    <property type="match status" value="1"/>
</dbReference>
<dbReference type="GO" id="GO:0030170">
    <property type="term" value="F:pyridoxal phosphate binding"/>
    <property type="evidence" value="ECO:0007669"/>
    <property type="project" value="UniProtKB-UniRule"/>
</dbReference>
<evidence type="ECO:0000256" key="10">
    <source>
        <dbReference type="ARBA" id="ARBA00047630"/>
    </source>
</evidence>
<dbReference type="AlphaFoldDB" id="A0A2M9ZRU1"/>
<feature type="binding site" evidence="12">
    <location>
        <begin position="241"/>
        <end position="242"/>
    </location>
    <ligand>
        <name>pyridoxal 5'-phosphate</name>
        <dbReference type="ChEBI" id="CHEBI:597326"/>
    </ligand>
</feature>
<comment type="caution">
    <text evidence="12">Lacks conserved residue(s) required for the propagation of feature annotation.</text>
</comment>
<comment type="cofactor">
    <cofactor evidence="12">
        <name>pyridoxal 5'-phosphate</name>
        <dbReference type="ChEBI" id="CHEBI:597326"/>
    </cofactor>
    <text evidence="12">Binds 1 pyridoxal phosphate per subunit.</text>
</comment>
<evidence type="ECO:0000259" key="13">
    <source>
        <dbReference type="Pfam" id="PF00266"/>
    </source>
</evidence>
<dbReference type="EC" id="2.6.1.52" evidence="12"/>
<dbReference type="UniPathway" id="UPA00135">
    <property type="reaction ID" value="UER00197"/>
</dbReference>
<evidence type="ECO:0000256" key="11">
    <source>
        <dbReference type="ARBA" id="ARBA00049007"/>
    </source>
</evidence>
<dbReference type="PIRSF" id="PIRSF000525">
    <property type="entry name" value="SerC"/>
    <property type="match status" value="1"/>
</dbReference>
<keyword evidence="8 12" id="KW-0664">Pyridoxine biosynthesis</keyword>
<feature type="binding site" evidence="12">
    <location>
        <position position="46"/>
    </location>
    <ligand>
        <name>L-glutamate</name>
        <dbReference type="ChEBI" id="CHEBI:29985"/>
    </ligand>
</feature>
<dbReference type="InterPro" id="IPR022278">
    <property type="entry name" value="Pser_aminoTfrase"/>
</dbReference>
<evidence type="ECO:0000313" key="14">
    <source>
        <dbReference type="EMBL" id="PJZ71267.1"/>
    </source>
</evidence>
<dbReference type="InterPro" id="IPR015424">
    <property type="entry name" value="PyrdxlP-dep_Trfase"/>
</dbReference>
<dbReference type="Proteomes" id="UP000231990">
    <property type="component" value="Unassembled WGS sequence"/>
</dbReference>
<keyword evidence="6 12" id="KW-0808">Transferase</keyword>
<feature type="binding site" evidence="12">
    <location>
        <position position="176"/>
    </location>
    <ligand>
        <name>pyridoxal 5'-phosphate</name>
        <dbReference type="ChEBI" id="CHEBI:597326"/>
    </ligand>
</feature>
<evidence type="ECO:0000256" key="9">
    <source>
        <dbReference type="ARBA" id="ARBA00023299"/>
    </source>
</evidence>
<dbReference type="PANTHER" id="PTHR43247">
    <property type="entry name" value="PHOSPHOSERINE AMINOTRANSFERASE"/>
    <property type="match status" value="1"/>
</dbReference>
<organism evidence="15 17">
    <name type="scientific">Leptospira perolatii</name>
    <dbReference type="NCBI Taxonomy" id="2023191"/>
    <lineage>
        <taxon>Bacteria</taxon>
        <taxon>Pseudomonadati</taxon>
        <taxon>Spirochaetota</taxon>
        <taxon>Spirochaetia</taxon>
        <taxon>Leptospirales</taxon>
        <taxon>Leptospiraceae</taxon>
        <taxon>Leptospira</taxon>
    </lineage>
</organism>
<evidence type="ECO:0000256" key="4">
    <source>
        <dbReference type="ARBA" id="ARBA00022576"/>
    </source>
</evidence>
<evidence type="ECO:0000256" key="5">
    <source>
        <dbReference type="ARBA" id="ARBA00022605"/>
    </source>
</evidence>
<dbReference type="InterPro" id="IPR000192">
    <property type="entry name" value="Aminotrans_V_dom"/>
</dbReference>
<comment type="subcellular location">
    <subcellularLocation>
        <location evidence="12">Cytoplasm</location>
    </subcellularLocation>
</comment>
<feature type="modified residue" description="N6-(pyridoxal phosphate)lysine" evidence="12">
    <location>
        <position position="200"/>
    </location>
</feature>
<keyword evidence="16" id="KW-1185">Reference proteome</keyword>
<comment type="pathway">
    <text evidence="1 12">Cofactor biosynthesis; pyridoxine 5'-phosphate biosynthesis; pyridoxine 5'-phosphate from D-erythrose 4-phosphate: step 3/5.</text>
</comment>
<feature type="binding site" evidence="12">
    <location>
        <position position="106"/>
    </location>
    <ligand>
        <name>pyridoxal 5'-phosphate</name>
        <dbReference type="ChEBI" id="CHEBI:597326"/>
    </ligand>
</feature>
<dbReference type="GO" id="GO:0008615">
    <property type="term" value="P:pyridoxine biosynthetic process"/>
    <property type="evidence" value="ECO:0007669"/>
    <property type="project" value="UniProtKB-UniRule"/>
</dbReference>
<comment type="caution">
    <text evidence="15">The sequence shown here is derived from an EMBL/GenBank/DDBJ whole genome shotgun (WGS) entry which is preliminary data.</text>
</comment>
<comment type="pathway">
    <text evidence="2 12">Amino-acid biosynthesis; L-serine biosynthesis; L-serine from 3-phospho-D-glycerate: step 2/3.</text>
</comment>
<dbReference type="Gene3D" id="3.40.640.10">
    <property type="entry name" value="Type I PLP-dependent aspartate aminotransferase-like (Major domain)"/>
    <property type="match status" value="1"/>
</dbReference>
<dbReference type="PANTHER" id="PTHR43247:SF1">
    <property type="entry name" value="PHOSPHOSERINE AMINOTRANSFERASE"/>
    <property type="match status" value="1"/>
</dbReference>
<feature type="binding site" evidence="12">
    <location>
        <position position="199"/>
    </location>
    <ligand>
        <name>pyridoxal 5'-phosphate</name>
        <dbReference type="ChEBI" id="CHEBI:597326"/>
    </ligand>
</feature>
<name>A0A2M9ZRU1_9LEPT</name>
<dbReference type="InterPro" id="IPR015421">
    <property type="entry name" value="PyrdxlP-dep_Trfase_major"/>
</dbReference>
<comment type="catalytic activity">
    <reaction evidence="11 12">
        <text>O-phospho-L-serine + 2-oxoglutarate = 3-phosphooxypyruvate + L-glutamate</text>
        <dbReference type="Rhea" id="RHEA:14329"/>
        <dbReference type="ChEBI" id="CHEBI:16810"/>
        <dbReference type="ChEBI" id="CHEBI:18110"/>
        <dbReference type="ChEBI" id="CHEBI:29985"/>
        <dbReference type="ChEBI" id="CHEBI:57524"/>
        <dbReference type="EC" id="2.6.1.52"/>
    </reaction>
</comment>
<feature type="binding site" evidence="12">
    <location>
        <position position="156"/>
    </location>
    <ligand>
        <name>pyridoxal 5'-phosphate</name>
        <dbReference type="ChEBI" id="CHEBI:597326"/>
    </ligand>
</feature>
<evidence type="ECO:0000256" key="7">
    <source>
        <dbReference type="ARBA" id="ARBA00022898"/>
    </source>
</evidence>
<reference evidence="16 17" key="1">
    <citation type="submission" date="2017-07" db="EMBL/GenBank/DDBJ databases">
        <title>Leptospira spp. isolated from tropical soils.</title>
        <authorList>
            <person name="Thibeaux R."/>
            <person name="Iraola G."/>
            <person name="Ferres I."/>
            <person name="Bierque E."/>
            <person name="Girault D."/>
            <person name="Soupe-Gilbert M.-E."/>
            <person name="Picardeau M."/>
            <person name="Goarant C."/>
        </authorList>
    </citation>
    <scope>NUCLEOTIDE SEQUENCE [LARGE SCALE GENOMIC DNA]</scope>
    <source>
        <strain evidence="15 17">FH1-B-B1</strain>
        <strain evidence="14 16">FH1-B-C1</strain>
    </source>
</reference>
<evidence type="ECO:0000256" key="8">
    <source>
        <dbReference type="ARBA" id="ARBA00023096"/>
    </source>
</evidence>
<dbReference type="Gene3D" id="3.90.1150.10">
    <property type="entry name" value="Aspartate Aminotransferase, domain 1"/>
    <property type="match status" value="1"/>
</dbReference>
<evidence type="ECO:0000256" key="3">
    <source>
        <dbReference type="ARBA" id="ARBA00006904"/>
    </source>
</evidence>
<dbReference type="NCBIfam" id="TIGR01364">
    <property type="entry name" value="serC_1"/>
    <property type="match status" value="1"/>
</dbReference>
<comment type="similarity">
    <text evidence="3 12">Belongs to the class-V pyridoxal-phosphate-dependent aminotransferase family. SerC subfamily.</text>
</comment>
<comment type="catalytic activity">
    <reaction evidence="10 12">
        <text>4-(phosphooxy)-L-threonine + 2-oxoglutarate = (R)-3-hydroxy-2-oxo-4-phosphooxybutanoate + L-glutamate</text>
        <dbReference type="Rhea" id="RHEA:16573"/>
        <dbReference type="ChEBI" id="CHEBI:16810"/>
        <dbReference type="ChEBI" id="CHEBI:29985"/>
        <dbReference type="ChEBI" id="CHEBI:58452"/>
        <dbReference type="ChEBI" id="CHEBI:58538"/>
        <dbReference type="EC" id="2.6.1.52"/>
    </reaction>
</comment>
<proteinExistence type="inferred from homology"/>
<evidence type="ECO:0000256" key="6">
    <source>
        <dbReference type="ARBA" id="ARBA00022679"/>
    </source>
</evidence>
<keyword evidence="9 12" id="KW-0718">Serine biosynthesis</keyword>
<dbReference type="EMBL" id="NPDZ01000001">
    <property type="protein sequence ID" value="PJZ74800.1"/>
    <property type="molecule type" value="Genomic_DNA"/>
</dbReference>
<comment type="subunit">
    <text evidence="12">Homodimer.</text>
</comment>
<keyword evidence="7 12" id="KW-0663">Pyridoxal phosphate</keyword>
<feature type="domain" description="Aminotransferase class V" evidence="13">
    <location>
        <begin position="8"/>
        <end position="351"/>
    </location>
</feature>
<dbReference type="Proteomes" id="UP000231962">
    <property type="component" value="Unassembled WGS sequence"/>
</dbReference>
<comment type="function">
    <text evidence="12">Catalyzes the reversible conversion of 3-phosphohydroxypyruvate to phosphoserine and of 3-hydroxy-2-oxo-4-phosphonooxybutanoate to phosphohydroxythreonine.</text>
</comment>
<evidence type="ECO:0000256" key="12">
    <source>
        <dbReference type="HAMAP-Rule" id="MF_00160"/>
    </source>
</evidence>
<dbReference type="NCBIfam" id="NF003764">
    <property type="entry name" value="PRK05355.1"/>
    <property type="match status" value="1"/>
</dbReference>
<dbReference type="FunFam" id="3.40.640.10:FF:000010">
    <property type="entry name" value="Phosphoserine aminotransferase"/>
    <property type="match status" value="1"/>
</dbReference>